<dbReference type="SUPFAM" id="SSF103473">
    <property type="entry name" value="MFS general substrate transporter"/>
    <property type="match status" value="1"/>
</dbReference>
<dbReference type="PANTHER" id="PTHR23518:SF2">
    <property type="entry name" value="MAJOR FACILITATOR SUPERFAMILY TRANSPORTER"/>
    <property type="match status" value="1"/>
</dbReference>
<dbReference type="InterPro" id="IPR036259">
    <property type="entry name" value="MFS_trans_sf"/>
</dbReference>
<feature type="transmembrane region" description="Helical" evidence="2">
    <location>
        <begin position="462"/>
        <end position="481"/>
    </location>
</feature>
<keyword evidence="2" id="KW-0812">Transmembrane</keyword>
<protein>
    <submittedName>
        <fullName evidence="3">Major facilitator superfamily protein</fullName>
    </submittedName>
</protein>
<reference evidence="3 4" key="1">
    <citation type="journal article" date="2014" name="PLoS Genet.">
        <title>Phylogenetically driven sequencing of extremely halophilic archaea reveals strategies for static and dynamic osmo-response.</title>
        <authorList>
            <person name="Becker E.A."/>
            <person name="Seitzer P.M."/>
            <person name="Tritt A."/>
            <person name="Larsen D."/>
            <person name="Krusor M."/>
            <person name="Yao A.I."/>
            <person name="Wu D."/>
            <person name="Madern D."/>
            <person name="Eisen J.A."/>
            <person name="Darling A.E."/>
            <person name="Facciotti M.T."/>
        </authorList>
    </citation>
    <scope>NUCLEOTIDE SEQUENCE [LARGE SCALE GENOMIC DNA]</scope>
    <source>
        <strain evidence="3 4">JCM 10879</strain>
    </source>
</reference>
<dbReference type="PATRIC" id="fig|1227454.3.peg.1588"/>
<dbReference type="EMBL" id="AOMA01000078">
    <property type="protein sequence ID" value="EMA39827.1"/>
    <property type="molecule type" value="Genomic_DNA"/>
</dbReference>
<evidence type="ECO:0000313" key="3">
    <source>
        <dbReference type="EMBL" id="EMA39827.1"/>
    </source>
</evidence>
<evidence type="ECO:0000256" key="2">
    <source>
        <dbReference type="SAM" id="Phobius"/>
    </source>
</evidence>
<feature type="transmembrane region" description="Helical" evidence="2">
    <location>
        <begin position="219"/>
        <end position="236"/>
    </location>
</feature>
<feature type="transmembrane region" description="Helical" evidence="2">
    <location>
        <begin position="140"/>
        <end position="162"/>
    </location>
</feature>
<feature type="transmembrane region" description="Helical" evidence="2">
    <location>
        <begin position="242"/>
        <end position="260"/>
    </location>
</feature>
<keyword evidence="2" id="KW-0472">Membrane</keyword>
<dbReference type="AlphaFoldDB" id="M0M1X2"/>
<feature type="transmembrane region" description="Helical" evidence="2">
    <location>
        <begin position="302"/>
        <end position="322"/>
    </location>
</feature>
<evidence type="ECO:0000313" key="4">
    <source>
        <dbReference type="Proteomes" id="UP000011607"/>
    </source>
</evidence>
<feature type="transmembrane region" description="Helical" evidence="2">
    <location>
        <begin position="437"/>
        <end position="456"/>
    </location>
</feature>
<comment type="caution">
    <text evidence="3">The sequence shown here is derived from an EMBL/GenBank/DDBJ whole genome shotgun (WGS) entry which is preliminary data.</text>
</comment>
<keyword evidence="2" id="KW-1133">Transmembrane helix</keyword>
<feature type="transmembrane region" description="Helical" evidence="2">
    <location>
        <begin position="76"/>
        <end position="94"/>
    </location>
</feature>
<name>M0M1X2_9EURY</name>
<proteinExistence type="predicted"/>
<feature type="compositionally biased region" description="Basic and acidic residues" evidence="1">
    <location>
        <begin position="1"/>
        <end position="10"/>
    </location>
</feature>
<dbReference type="Gene3D" id="1.20.1250.20">
    <property type="entry name" value="MFS general substrate transporter like domains"/>
    <property type="match status" value="2"/>
</dbReference>
<dbReference type="PANTHER" id="PTHR23518">
    <property type="entry name" value="C-METHYLTRANSFERASE"/>
    <property type="match status" value="1"/>
</dbReference>
<feature type="transmembrane region" description="Helical" evidence="2">
    <location>
        <begin position="174"/>
        <end position="199"/>
    </location>
</feature>
<feature type="region of interest" description="Disordered" evidence="1">
    <location>
        <begin position="1"/>
        <end position="52"/>
    </location>
</feature>
<feature type="transmembrane region" description="Helical" evidence="2">
    <location>
        <begin position="100"/>
        <end position="128"/>
    </location>
</feature>
<keyword evidence="4" id="KW-1185">Reference proteome</keyword>
<dbReference type="STRING" id="1227454.C446_07894"/>
<feature type="transmembrane region" description="Helical" evidence="2">
    <location>
        <begin position="342"/>
        <end position="362"/>
    </location>
</feature>
<feature type="transmembrane region" description="Helical" evidence="2">
    <location>
        <begin position="374"/>
        <end position="391"/>
    </location>
</feature>
<organism evidence="3 4">
    <name type="scientific">Halobiforma nitratireducens JCM 10879</name>
    <dbReference type="NCBI Taxonomy" id="1227454"/>
    <lineage>
        <taxon>Archaea</taxon>
        <taxon>Methanobacteriati</taxon>
        <taxon>Methanobacteriota</taxon>
        <taxon>Stenosarchaea group</taxon>
        <taxon>Halobacteria</taxon>
        <taxon>Halobacteriales</taxon>
        <taxon>Natrialbaceae</taxon>
        <taxon>Halobiforma</taxon>
    </lineage>
</organism>
<dbReference type="Proteomes" id="UP000011607">
    <property type="component" value="Unassembled WGS sequence"/>
</dbReference>
<evidence type="ECO:0000256" key="1">
    <source>
        <dbReference type="SAM" id="MobiDB-lite"/>
    </source>
</evidence>
<feature type="compositionally biased region" description="Basic and acidic residues" evidence="1">
    <location>
        <begin position="36"/>
        <end position="49"/>
    </location>
</feature>
<feature type="transmembrane region" description="Helical" evidence="2">
    <location>
        <begin position="397"/>
        <end position="416"/>
    </location>
</feature>
<gene>
    <name evidence="3" type="ORF">C446_07894</name>
</gene>
<sequence length="489" mass="52762">MPGESGKENGNENENGLGLGIDANSRTESASPPIKPVRETRVTTRDTMSREQVTVDAEETGPLETFQQFFSLKRDVLVLSLAMFAFSLGFQMTNRFLSEYLVFLGATGLIVGIWGTFGNVIGAVYPYYGGVISDRVGSRYALTVFGFLSAIGFGVWLAAAFVDPIDLGIVTIEPWVWVFVGLLLAQCWKSFGIGGHYAIVKQATEPDRLARGFASTETFRRAAFLLAPLIVAVLVADEFMPGFLGVLAIAIGFALLGTVVQHFMYEAAEDTVGKEFDGFGRLVEDLRALPDPLRPLLVADTFVRFANGMVYVFFILVITRMLEIGWTVTLPAIGTIDLAPAAFFGVLSGIEMLVALLTMAPAAKVAERTGLKPVVGFGFFVYAAFPVMLIFAPESVWVLIALFAFSGLRFAGLPAHKALIVGPAEQGAGGRVTGSYYFVRGLVVIPSGLLGGILWQYATPELAFTVASIIGMIGVVYFAVFGEEFEAYQ</sequence>
<dbReference type="eggNOG" id="arCOG00130">
    <property type="taxonomic scope" value="Archaea"/>
</dbReference>
<accession>M0M1X2</accession>